<accession>A0A7X5S9R8</accession>
<proteinExistence type="predicted"/>
<name>A0A7X5S9R8_XANPE</name>
<sequence>MALVLDAQRPGPMAHACIDRTLTAHPIVSMDACQMAHWRVLPRPVTAASEVTPLLLACRDQQHNKPKPFLTPANAQCRDRDVVATPRWPKKPPRRHRLRVDA</sequence>
<evidence type="ECO:0000313" key="2">
    <source>
        <dbReference type="Proteomes" id="UP000471082"/>
    </source>
</evidence>
<dbReference type="AlphaFoldDB" id="A0A7X5S9R8"/>
<dbReference type="Proteomes" id="UP000471082">
    <property type="component" value="Unassembled WGS sequence"/>
</dbReference>
<protein>
    <submittedName>
        <fullName evidence="1">Uncharacterized protein</fullName>
    </submittedName>
</protein>
<dbReference type="EMBL" id="JAAGYU010000090">
    <property type="protein sequence ID" value="NEL77930.1"/>
    <property type="molecule type" value="Genomic_DNA"/>
</dbReference>
<reference evidence="1 2" key="1">
    <citation type="submission" date="2019-11" db="EMBL/GenBank/DDBJ databases">
        <title>Genome-resolved metagenomics to study the prevalence of co-infection and intraspecific heterogeneity among plant pathogen metapopulations.</title>
        <authorList>
            <person name="Newberry E."/>
            <person name="Bhandari R."/>
            <person name="Kemble J."/>
            <person name="Sikora E."/>
            <person name="Potnis N."/>
        </authorList>
    </citation>
    <scope>NUCLEOTIDE SEQUENCE [LARGE SCALE GENOMIC DNA]</scope>
    <source>
        <strain evidence="1">Xp_Tom_Tuscaloosa_18b</strain>
    </source>
</reference>
<comment type="caution">
    <text evidence="1">The sequence shown here is derived from an EMBL/GenBank/DDBJ whole genome shotgun (WGS) entry which is preliminary data.</text>
</comment>
<organism evidence="1 2">
    <name type="scientific">Xanthomonas perforans</name>
    <dbReference type="NCBI Taxonomy" id="442694"/>
    <lineage>
        <taxon>Bacteria</taxon>
        <taxon>Pseudomonadati</taxon>
        <taxon>Pseudomonadota</taxon>
        <taxon>Gammaproteobacteria</taxon>
        <taxon>Lysobacterales</taxon>
        <taxon>Lysobacteraceae</taxon>
        <taxon>Xanthomonas</taxon>
    </lineage>
</organism>
<gene>
    <name evidence="1" type="ORF">G3W61_17015</name>
</gene>
<evidence type="ECO:0000313" key="1">
    <source>
        <dbReference type="EMBL" id="NEL77930.1"/>
    </source>
</evidence>